<dbReference type="InterPro" id="IPR053521">
    <property type="entry name" value="McjB-like"/>
</dbReference>
<organism evidence="2 3">
    <name type="scientific">Sphingomonas plantiphila</name>
    <dbReference type="NCBI Taxonomy" id="3163295"/>
    <lineage>
        <taxon>Bacteria</taxon>
        <taxon>Pseudomonadati</taxon>
        <taxon>Pseudomonadota</taxon>
        <taxon>Alphaproteobacteria</taxon>
        <taxon>Sphingomonadales</taxon>
        <taxon>Sphingomonadaceae</taxon>
        <taxon>Sphingomonas</taxon>
    </lineage>
</organism>
<dbReference type="Proteomes" id="UP001629244">
    <property type="component" value="Unassembled WGS sequence"/>
</dbReference>
<dbReference type="NCBIfam" id="NF033537">
    <property type="entry name" value="lasso_biosyn_B2"/>
    <property type="match status" value="1"/>
</dbReference>
<keyword evidence="3" id="KW-1185">Reference proteome</keyword>
<evidence type="ECO:0000313" key="2">
    <source>
        <dbReference type="EMBL" id="MFL9839912.1"/>
    </source>
</evidence>
<proteinExistence type="predicted"/>
<gene>
    <name evidence="2" type="ORF">ABS767_02950</name>
</gene>
<evidence type="ECO:0000259" key="1">
    <source>
        <dbReference type="Pfam" id="PF13471"/>
    </source>
</evidence>
<dbReference type="EMBL" id="JBELQC010000001">
    <property type="protein sequence ID" value="MFL9839912.1"/>
    <property type="molecule type" value="Genomic_DNA"/>
</dbReference>
<comment type="caution">
    <text evidence="2">The sequence shown here is derived from an EMBL/GenBank/DDBJ whole genome shotgun (WGS) entry which is preliminary data.</text>
</comment>
<sequence>MTIGKWMIRAEAAAGLALASTLVHLVPFRWWRSSLGPLGQDSAPPASLNEEQKRRAIAIGRLVRRVAERLPLDAACLPQAMVGRWMLARRGIPARIALGSRRSDTAAAGFLMHAWLIADDRIVTGGKGLEGFSPLQKGGGPAPG</sequence>
<reference evidence="2 3" key="1">
    <citation type="submission" date="2024-06" db="EMBL/GenBank/DDBJ databases">
        <authorList>
            <person name="Kaempfer P."/>
            <person name="Viver T."/>
        </authorList>
    </citation>
    <scope>NUCLEOTIDE SEQUENCE [LARGE SCALE GENOMIC DNA]</scope>
    <source>
        <strain evidence="2 3">ST-64</strain>
    </source>
</reference>
<dbReference type="Pfam" id="PF13471">
    <property type="entry name" value="Transglut_core3"/>
    <property type="match status" value="1"/>
</dbReference>
<dbReference type="RefSeq" id="WP_408076874.1">
    <property type="nucleotide sequence ID" value="NZ_JBELQC010000001.1"/>
</dbReference>
<protein>
    <submittedName>
        <fullName evidence="2">Lasso peptide biosynthesis B2 protein</fullName>
    </submittedName>
</protein>
<dbReference type="InterPro" id="IPR032708">
    <property type="entry name" value="McjB_C"/>
</dbReference>
<evidence type="ECO:0000313" key="3">
    <source>
        <dbReference type="Proteomes" id="UP001629244"/>
    </source>
</evidence>
<accession>A0ABW8YJQ3</accession>
<feature type="domain" description="Microcin J25-processing protein McjB C-terminal" evidence="1">
    <location>
        <begin position="23"/>
        <end position="136"/>
    </location>
</feature>
<name>A0ABW8YJQ3_9SPHN</name>